<dbReference type="InterPro" id="IPR003812">
    <property type="entry name" value="Fido"/>
</dbReference>
<evidence type="ECO:0000259" key="1">
    <source>
        <dbReference type="PROSITE" id="PS51459"/>
    </source>
</evidence>
<proteinExistence type="predicted"/>
<dbReference type="InterPro" id="IPR036597">
    <property type="entry name" value="Fido-like_dom_sf"/>
</dbReference>
<keyword evidence="3" id="KW-1185">Reference proteome</keyword>
<accession>A0ABY4CJF6</accession>
<reference evidence="2" key="1">
    <citation type="submission" date="2021-12" db="EMBL/GenBank/DDBJ databases">
        <title>Alicyclobacillaceae gen. nov., sp. nov., isolated from chalcocite enrichment system.</title>
        <authorList>
            <person name="Jiang Z."/>
        </authorList>
    </citation>
    <scope>NUCLEOTIDE SEQUENCE</scope>
    <source>
        <strain evidence="2">MYW30-H2</strain>
    </source>
</reference>
<dbReference type="RefSeq" id="WP_347436271.1">
    <property type="nucleotide sequence ID" value="NZ_CP089291.1"/>
</dbReference>
<protein>
    <submittedName>
        <fullName evidence="2">Type II toxin-antitoxin system death-on-curing family toxin</fullName>
    </submittedName>
</protein>
<evidence type="ECO:0000313" key="2">
    <source>
        <dbReference type="EMBL" id="UOF89581.1"/>
    </source>
</evidence>
<dbReference type="Pfam" id="PF02661">
    <property type="entry name" value="Fic"/>
    <property type="match status" value="1"/>
</dbReference>
<sequence length="129" mass="15062">MYIELTREQIVEIHDMYLNEFGGLSGEKEPGLISFMAEKPFTEYFGEEQYPGLFMKAAVYLEGFATKQLFNDGNKRTALACALIYLELNGYYITEQYELELYEYTIYVAENKPLLEEIASWLKARSMPY</sequence>
<dbReference type="NCBIfam" id="TIGR01550">
    <property type="entry name" value="DOC_P1"/>
    <property type="match status" value="1"/>
</dbReference>
<dbReference type="PROSITE" id="PS51459">
    <property type="entry name" value="FIDO"/>
    <property type="match status" value="1"/>
</dbReference>
<name>A0ABY4CJF6_9BACL</name>
<feature type="domain" description="Fido" evidence="1">
    <location>
        <begin position="5"/>
        <end position="124"/>
    </location>
</feature>
<dbReference type="PANTHER" id="PTHR39426:SF1">
    <property type="entry name" value="HOMOLOGY TO DEATH-ON-CURING PROTEIN OF PHAGE P1"/>
    <property type="match status" value="1"/>
</dbReference>
<dbReference type="SUPFAM" id="SSF140931">
    <property type="entry name" value="Fic-like"/>
    <property type="match status" value="1"/>
</dbReference>
<dbReference type="PANTHER" id="PTHR39426">
    <property type="entry name" value="HOMOLOGY TO DEATH-ON-CURING PROTEIN OF PHAGE P1"/>
    <property type="match status" value="1"/>
</dbReference>
<dbReference type="Gene3D" id="1.20.120.1870">
    <property type="entry name" value="Fic/DOC protein, Fido domain"/>
    <property type="match status" value="1"/>
</dbReference>
<dbReference type="EMBL" id="CP089291">
    <property type="protein sequence ID" value="UOF89581.1"/>
    <property type="molecule type" value="Genomic_DNA"/>
</dbReference>
<evidence type="ECO:0000313" key="3">
    <source>
        <dbReference type="Proteomes" id="UP000830167"/>
    </source>
</evidence>
<dbReference type="Proteomes" id="UP000830167">
    <property type="component" value="Chromosome"/>
</dbReference>
<dbReference type="InterPro" id="IPR053737">
    <property type="entry name" value="Type_II_TA_Toxin"/>
</dbReference>
<organism evidence="2 3">
    <name type="scientific">Fodinisporobacter ferrooxydans</name>
    <dbReference type="NCBI Taxonomy" id="2901836"/>
    <lineage>
        <taxon>Bacteria</taxon>
        <taxon>Bacillati</taxon>
        <taxon>Bacillota</taxon>
        <taxon>Bacilli</taxon>
        <taxon>Bacillales</taxon>
        <taxon>Alicyclobacillaceae</taxon>
        <taxon>Fodinisporobacter</taxon>
    </lineage>
</organism>
<gene>
    <name evidence="2" type="ORF">LSG31_17085</name>
</gene>
<dbReference type="InterPro" id="IPR006440">
    <property type="entry name" value="Doc"/>
</dbReference>